<reference evidence="2 3" key="1">
    <citation type="submission" date="2018-02" db="EMBL/GenBank/DDBJ databases">
        <title>Genome sequencing of Solimonas sp. HR-BB.</title>
        <authorList>
            <person name="Lee Y."/>
            <person name="Jeon C.O."/>
        </authorList>
    </citation>
    <scope>NUCLEOTIDE SEQUENCE [LARGE SCALE GENOMIC DNA]</scope>
    <source>
        <strain evidence="2 3">HR-BB</strain>
    </source>
</reference>
<dbReference type="OrthoDB" id="7064110at2"/>
<dbReference type="RefSeq" id="WP_104231592.1">
    <property type="nucleotide sequence ID" value="NZ_PSNW01000010.1"/>
</dbReference>
<evidence type="ECO:0000256" key="1">
    <source>
        <dbReference type="SAM" id="Phobius"/>
    </source>
</evidence>
<dbReference type="EMBL" id="PSNW01000010">
    <property type="protein sequence ID" value="PPE72782.1"/>
    <property type="molecule type" value="Genomic_DNA"/>
</dbReference>
<organism evidence="2 3">
    <name type="scientific">Solimonas fluminis</name>
    <dbReference type="NCBI Taxonomy" id="2086571"/>
    <lineage>
        <taxon>Bacteria</taxon>
        <taxon>Pseudomonadati</taxon>
        <taxon>Pseudomonadota</taxon>
        <taxon>Gammaproteobacteria</taxon>
        <taxon>Nevskiales</taxon>
        <taxon>Nevskiaceae</taxon>
        <taxon>Solimonas</taxon>
    </lineage>
</organism>
<comment type="caution">
    <text evidence="2">The sequence shown here is derived from an EMBL/GenBank/DDBJ whole genome shotgun (WGS) entry which is preliminary data.</text>
</comment>
<keyword evidence="1" id="KW-0812">Transmembrane</keyword>
<keyword evidence="1" id="KW-1133">Transmembrane helix</keyword>
<name>A0A2S5TCX8_9GAMM</name>
<evidence type="ECO:0000313" key="2">
    <source>
        <dbReference type="EMBL" id="PPE72782.1"/>
    </source>
</evidence>
<evidence type="ECO:0000313" key="3">
    <source>
        <dbReference type="Proteomes" id="UP000238220"/>
    </source>
</evidence>
<keyword evidence="1" id="KW-0472">Membrane</keyword>
<evidence type="ECO:0008006" key="4">
    <source>
        <dbReference type="Google" id="ProtNLM"/>
    </source>
</evidence>
<feature type="transmembrane region" description="Helical" evidence="1">
    <location>
        <begin position="77"/>
        <end position="96"/>
    </location>
</feature>
<proteinExistence type="predicted"/>
<accession>A0A2S5TCX8</accession>
<dbReference type="Proteomes" id="UP000238220">
    <property type="component" value="Unassembled WGS sequence"/>
</dbReference>
<keyword evidence="3" id="KW-1185">Reference proteome</keyword>
<sequence>MTHAPTLQRLLTLMCVLLLIVRVAGPHLHLCFDGQEAPASVHFLDVGLHHTASHGAPHRDTDVSLAVDGVSKTGKQISFDDLPIVLLAALLVWILFQTPRRFVLPLLPALIPASPAFLRPPLRGPPQLTSL</sequence>
<dbReference type="AlphaFoldDB" id="A0A2S5TCX8"/>
<protein>
    <recommendedName>
        <fullName evidence="4">DUF2946 domain-containing protein</fullName>
    </recommendedName>
</protein>
<gene>
    <name evidence="2" type="ORF">C3942_17215</name>
</gene>